<evidence type="ECO:0000259" key="5">
    <source>
        <dbReference type="Pfam" id="PF01743"/>
    </source>
</evidence>
<gene>
    <name evidence="7" type="primary">pcnB_2</name>
    <name evidence="7" type="ORF">CFP56_007256</name>
</gene>
<evidence type="ECO:0000259" key="6">
    <source>
        <dbReference type="Pfam" id="PF12627"/>
    </source>
</evidence>
<dbReference type="GO" id="GO:0000166">
    <property type="term" value="F:nucleotide binding"/>
    <property type="evidence" value="ECO:0007669"/>
    <property type="project" value="UniProtKB-KW"/>
</dbReference>
<dbReference type="Proteomes" id="UP000237347">
    <property type="component" value="Unassembled WGS sequence"/>
</dbReference>
<dbReference type="SUPFAM" id="SSF81301">
    <property type="entry name" value="Nucleotidyltransferase"/>
    <property type="match status" value="1"/>
</dbReference>
<evidence type="ECO:0000256" key="2">
    <source>
        <dbReference type="ARBA" id="ARBA00022679"/>
    </source>
</evidence>
<name>A0AAW0L6N4_QUESU</name>
<dbReference type="SUPFAM" id="SSF81891">
    <property type="entry name" value="Poly A polymerase C-terminal region-like"/>
    <property type="match status" value="1"/>
</dbReference>
<dbReference type="EMBL" id="PKMF04000148">
    <property type="protein sequence ID" value="KAK7846930.1"/>
    <property type="molecule type" value="Genomic_DNA"/>
</dbReference>
<comment type="caution">
    <text evidence="7">The sequence shown here is derived from an EMBL/GenBank/DDBJ whole genome shotgun (WGS) entry which is preliminary data.</text>
</comment>
<dbReference type="CDD" id="cd05398">
    <property type="entry name" value="NT_ClassII-CCAase"/>
    <property type="match status" value="1"/>
</dbReference>
<dbReference type="Gene3D" id="1.10.3090.10">
    <property type="entry name" value="cca-adding enzyme, domain 2"/>
    <property type="match status" value="1"/>
</dbReference>
<comment type="similarity">
    <text evidence="1 4">Belongs to the tRNA nucleotidyltransferase/poly(A) polymerase family.</text>
</comment>
<keyword evidence="4" id="KW-0694">RNA-binding</keyword>
<dbReference type="Gene3D" id="3.30.460.10">
    <property type="entry name" value="Beta Polymerase, domain 2"/>
    <property type="match status" value="1"/>
</dbReference>
<dbReference type="GO" id="GO:0003723">
    <property type="term" value="F:RNA binding"/>
    <property type="evidence" value="ECO:0007669"/>
    <property type="project" value="UniProtKB-KW"/>
</dbReference>
<evidence type="ECO:0000256" key="1">
    <source>
        <dbReference type="ARBA" id="ARBA00007265"/>
    </source>
</evidence>
<dbReference type="InterPro" id="IPR043519">
    <property type="entry name" value="NT_sf"/>
</dbReference>
<dbReference type="InterPro" id="IPR052191">
    <property type="entry name" value="tRNA_ntf/polyA_polymerase_I"/>
</dbReference>
<proteinExistence type="inferred from homology"/>
<keyword evidence="8" id="KW-1185">Reference proteome</keyword>
<keyword evidence="3" id="KW-0547">Nucleotide-binding</keyword>
<dbReference type="InterPro" id="IPR032828">
    <property type="entry name" value="PolyA_RNA-bd"/>
</dbReference>
<feature type="domain" description="tRNA nucleotidyltransferase/poly(A) polymerase RNA and SrmB- binding" evidence="6">
    <location>
        <begin position="307"/>
        <end position="367"/>
    </location>
</feature>
<dbReference type="InterPro" id="IPR002646">
    <property type="entry name" value="PolA_pol_head_dom"/>
</dbReference>
<evidence type="ECO:0000256" key="3">
    <source>
        <dbReference type="ARBA" id="ARBA00022741"/>
    </source>
</evidence>
<evidence type="ECO:0000313" key="8">
    <source>
        <dbReference type="Proteomes" id="UP000237347"/>
    </source>
</evidence>
<reference evidence="7 8" key="1">
    <citation type="journal article" date="2018" name="Sci. Data">
        <title>The draft genome sequence of cork oak.</title>
        <authorList>
            <person name="Ramos A.M."/>
            <person name="Usie A."/>
            <person name="Barbosa P."/>
            <person name="Barros P.M."/>
            <person name="Capote T."/>
            <person name="Chaves I."/>
            <person name="Simoes F."/>
            <person name="Abreu I."/>
            <person name="Carrasquinho I."/>
            <person name="Faro C."/>
            <person name="Guimaraes J.B."/>
            <person name="Mendonca D."/>
            <person name="Nobrega F."/>
            <person name="Rodrigues L."/>
            <person name="Saibo N.J.M."/>
            <person name="Varela M.C."/>
            <person name="Egas C."/>
            <person name="Matos J."/>
            <person name="Miguel C.M."/>
            <person name="Oliveira M.M."/>
            <person name="Ricardo C.P."/>
            <person name="Goncalves S."/>
        </authorList>
    </citation>
    <scope>NUCLEOTIDE SEQUENCE [LARGE SCALE GENOMIC DNA]</scope>
    <source>
        <strain evidence="8">cv. HL8</strain>
    </source>
</reference>
<dbReference type="PANTHER" id="PTHR43051:SF3">
    <property type="entry name" value="POLYNUCLEOTIDE ADENYLYLTRANSFERASE FAMILY PROTEIN"/>
    <property type="match status" value="1"/>
</dbReference>
<dbReference type="PANTHER" id="PTHR43051">
    <property type="entry name" value="POLYNUCLEOTIDE ADENYLYLTRANSFERASE FAMILY PROTEIN"/>
    <property type="match status" value="1"/>
</dbReference>
<dbReference type="AlphaFoldDB" id="A0AAW0L6N4"/>
<organism evidence="7 8">
    <name type="scientific">Quercus suber</name>
    <name type="common">Cork oak</name>
    <dbReference type="NCBI Taxonomy" id="58331"/>
    <lineage>
        <taxon>Eukaryota</taxon>
        <taxon>Viridiplantae</taxon>
        <taxon>Streptophyta</taxon>
        <taxon>Embryophyta</taxon>
        <taxon>Tracheophyta</taxon>
        <taxon>Spermatophyta</taxon>
        <taxon>Magnoliopsida</taxon>
        <taxon>eudicotyledons</taxon>
        <taxon>Gunneridae</taxon>
        <taxon>Pentapetalae</taxon>
        <taxon>rosids</taxon>
        <taxon>fabids</taxon>
        <taxon>Fagales</taxon>
        <taxon>Fagaceae</taxon>
        <taxon>Quercus</taxon>
    </lineage>
</organism>
<dbReference type="Pfam" id="PF12627">
    <property type="entry name" value="PolyA_pol_RNAbd"/>
    <property type="match status" value="1"/>
</dbReference>
<keyword evidence="2 4" id="KW-0808">Transferase</keyword>
<protein>
    <submittedName>
        <fullName evidence="7">Poly(A) polymerase i</fullName>
    </submittedName>
</protein>
<evidence type="ECO:0000256" key="4">
    <source>
        <dbReference type="RuleBase" id="RU003953"/>
    </source>
</evidence>
<dbReference type="GO" id="GO:0001680">
    <property type="term" value="P:tRNA 3'-terminal CCA addition"/>
    <property type="evidence" value="ECO:0007669"/>
    <property type="project" value="UniProtKB-ARBA"/>
</dbReference>
<dbReference type="GO" id="GO:0016779">
    <property type="term" value="F:nucleotidyltransferase activity"/>
    <property type="evidence" value="ECO:0007669"/>
    <property type="project" value="InterPro"/>
</dbReference>
<accession>A0AAW0L6N4</accession>
<evidence type="ECO:0000313" key="7">
    <source>
        <dbReference type="EMBL" id="KAK7846930.1"/>
    </source>
</evidence>
<sequence length="513" mass="58136">MALASLGLALSSHHTIRLPLAFCVRKIYLSLKLIEIFKQCVHLQCNLNYSTLATIRRYDIVGLLPRLNRLLNHCLAKSTTDCFELCCDKVAGRDSKGHQWKKLSSEELGISTKLISKPTKTVLNGLRRKGYEVYLVGGCVRDLILKRTPKDFDVITSAGLKEVFLVYVHVHICGIFNPVRKTFSRCEIVGKRFPICHVHVNDTIVEVSSFSTSGSGSKSSCKFGNYFSKPSGCNEHDYIRWRNCLQRDFTINGLMYDPYTKIVFDYMGGMEDIRKAKVRTVIPANVSFVDDCARILRAVRIAARLRFRFTREIALSVRELSSSVSRLDKGRILMEMNYMLAFGSAEASLRLLWRFGLLEILLPIQASYFASQGFRRRDERSNMLLSLFSNLDKLVAPNQPCHSSLWIAILAFHKALVDQPRDPLVIAAFSIAVHSGGSLFEAVFIPWALSLRVSKIFECVIRGMERGSVPRRGKKINYESLALGSLKEVRHVFARIVIDTIYPPNPNRKHFST</sequence>
<dbReference type="Pfam" id="PF01743">
    <property type="entry name" value="PolyA_pol"/>
    <property type="match status" value="1"/>
</dbReference>
<feature type="domain" description="Poly A polymerase head" evidence="5">
    <location>
        <begin position="133"/>
        <end position="279"/>
    </location>
</feature>